<reference evidence="1 2" key="1">
    <citation type="submission" date="2019-04" db="EMBL/GenBank/DDBJ databases">
        <authorList>
            <person name="Wang X."/>
        </authorList>
    </citation>
    <scope>NUCLEOTIDE SEQUENCE [LARGE SCALE GENOMIC DNA]</scope>
</reference>
<protein>
    <submittedName>
        <fullName evidence="1">Uncharacterized protein</fullName>
    </submittedName>
</protein>
<name>A0A4Y5NSH7_9CAUD</name>
<dbReference type="Proteomes" id="UP000306677">
    <property type="component" value="Segment"/>
</dbReference>
<evidence type="ECO:0000313" key="1">
    <source>
        <dbReference type="EMBL" id="QCW18504.1"/>
    </source>
</evidence>
<accession>A0A4Y5NSH7</accession>
<dbReference type="EMBL" id="MK778457">
    <property type="protein sequence ID" value="QCW18504.1"/>
    <property type="molecule type" value="Genomic_DNA"/>
</dbReference>
<organism evidence="1 2">
    <name type="scientific">Escherichia phage vB_EcoS_W011D</name>
    <dbReference type="NCBI Taxonomy" id="2575323"/>
    <lineage>
        <taxon>Viruses</taxon>
        <taxon>Duplodnaviria</taxon>
        <taxon>Heunggongvirae</taxon>
        <taxon>Uroviricota</taxon>
        <taxon>Caudoviricetes</taxon>
        <taxon>Drexlerviridae</taxon>
        <taxon>Tempevirinae</taxon>
        <taxon>Changchunvirus</taxon>
        <taxon>Changchunvirus W011D</taxon>
    </lineage>
</organism>
<sequence length="77" mass="9168">MKERALLLNETGEWLLFRAMVCEALDKNPHAKEIIDCDPWEYSSALDMSFEETRSLPLERWQEQIAKDLQEMIDMHK</sequence>
<proteinExistence type="predicted"/>
<gene>
    <name evidence="1" type="ORF">vBEcoSW011D_60</name>
</gene>
<keyword evidence="2" id="KW-1185">Reference proteome</keyword>
<evidence type="ECO:0000313" key="2">
    <source>
        <dbReference type="Proteomes" id="UP000306677"/>
    </source>
</evidence>